<dbReference type="InterPro" id="IPR020946">
    <property type="entry name" value="Flavin_mOase-like"/>
</dbReference>
<dbReference type="Gene3D" id="3.50.50.60">
    <property type="entry name" value="FAD/NAD(P)-binding domain"/>
    <property type="match status" value="2"/>
</dbReference>
<dbReference type="PANTHER" id="PTHR42877">
    <property type="entry name" value="L-ORNITHINE N(5)-MONOOXYGENASE-RELATED"/>
    <property type="match status" value="1"/>
</dbReference>
<dbReference type="SUPFAM" id="SSF51905">
    <property type="entry name" value="FAD/NAD(P)-binding domain"/>
    <property type="match status" value="3"/>
</dbReference>
<evidence type="ECO:0000256" key="3">
    <source>
        <dbReference type="ARBA" id="ARBA00022827"/>
    </source>
</evidence>
<keyword evidence="2" id="KW-0285">Flavoprotein</keyword>
<gene>
    <name evidence="5" type="ORF">FFLO_05102</name>
</gene>
<comment type="caution">
    <text evidence="5">The sequence shown here is derived from an EMBL/GenBank/DDBJ whole genome shotgun (WGS) entry which is preliminary data.</text>
</comment>
<comment type="similarity">
    <text evidence="1">Belongs to the FAD-binding monooxygenase family.</text>
</comment>
<keyword evidence="4" id="KW-0560">Oxidoreductase</keyword>
<dbReference type="PANTHER" id="PTHR42877:SF4">
    <property type="entry name" value="FAD_NAD(P)-BINDING DOMAIN-CONTAINING PROTEIN-RELATED"/>
    <property type="match status" value="1"/>
</dbReference>
<dbReference type="Pfam" id="PF00743">
    <property type="entry name" value="FMO-like"/>
    <property type="match status" value="1"/>
</dbReference>
<dbReference type="EMBL" id="JABELV010000121">
    <property type="protein sequence ID" value="KAG7530330.1"/>
    <property type="molecule type" value="Genomic_DNA"/>
</dbReference>
<evidence type="ECO:0000256" key="2">
    <source>
        <dbReference type="ARBA" id="ARBA00022630"/>
    </source>
</evidence>
<dbReference type="InterPro" id="IPR051209">
    <property type="entry name" value="FAD-bind_Monooxygenase_sf"/>
</dbReference>
<accession>A0A8K0JHK7</accession>
<dbReference type="GO" id="GO:0050660">
    <property type="term" value="F:flavin adenine dinucleotide binding"/>
    <property type="evidence" value="ECO:0007669"/>
    <property type="project" value="InterPro"/>
</dbReference>
<evidence type="ECO:0000256" key="4">
    <source>
        <dbReference type="ARBA" id="ARBA00023002"/>
    </source>
</evidence>
<organism evidence="5 6">
    <name type="scientific">Filobasidium floriforme</name>
    <dbReference type="NCBI Taxonomy" id="5210"/>
    <lineage>
        <taxon>Eukaryota</taxon>
        <taxon>Fungi</taxon>
        <taxon>Dikarya</taxon>
        <taxon>Basidiomycota</taxon>
        <taxon>Agaricomycotina</taxon>
        <taxon>Tremellomycetes</taxon>
        <taxon>Filobasidiales</taxon>
        <taxon>Filobasidiaceae</taxon>
        <taxon>Filobasidium</taxon>
    </lineage>
</organism>
<evidence type="ECO:0000313" key="5">
    <source>
        <dbReference type="EMBL" id="KAG7530330.1"/>
    </source>
</evidence>
<evidence type="ECO:0000256" key="1">
    <source>
        <dbReference type="ARBA" id="ARBA00010139"/>
    </source>
</evidence>
<keyword evidence="6" id="KW-1185">Reference proteome</keyword>
<dbReference type="GO" id="GO:0004499">
    <property type="term" value="F:N,N-dimethylaniline monooxygenase activity"/>
    <property type="evidence" value="ECO:0007669"/>
    <property type="project" value="InterPro"/>
</dbReference>
<name>A0A8K0JHK7_9TREE</name>
<dbReference type="GO" id="GO:0050661">
    <property type="term" value="F:NADP binding"/>
    <property type="evidence" value="ECO:0007669"/>
    <property type="project" value="InterPro"/>
</dbReference>
<protein>
    <recommendedName>
        <fullName evidence="7">FAD/NAD(P)-binding domain-containing protein</fullName>
    </recommendedName>
</protein>
<dbReference type="AlphaFoldDB" id="A0A8K0JHK7"/>
<keyword evidence="3" id="KW-0274">FAD</keyword>
<dbReference type="PRINTS" id="PR00368">
    <property type="entry name" value="FADPNR"/>
</dbReference>
<proteinExistence type="inferred from homology"/>
<sequence>MSRNNSEFKVAIIGGGISGIAQAVTLKRQLGNGVNIKIFEKRSSLGGVWRDAKWPGAGVDVPIHLYSLFSDLKSDWTTLFAEQPEVLAYWESLVDKHGLRRDVILNTEYVGSEWISSEQHHAISFRRSDGSAFEYSANVIISANGPLSKPTIPKLPGLEKFEGVYFHNLHWDENVDLSNKRVAVIGNGSSGIQLVPGVADIPGVQLTHFIRSGGYFVPKVNTPYSATTKFLFKYVPLAQRAYRFSLFLESNDRWRAKKEPKSHPTPMETQLLDHLAKTAPPEYLDALTPRYPLGCKRVAFDAGWLESLHRPNVDLVNHPIVQVTPRGLVTSDGVEKTFDVIIFATGSNVAEHGVGLNVGLKGGRGQDLQTHWKQIGGPKAYMGTAVPEFPNYFIILGPNAIAGSWGYTIGCKALFNAKLVQAMIRHQITSLQPKSDAFEKHNEELQRGLAGTSMKSTACDNWWRVGGNGLLSVPNSVSGFRLAELTKNIVWDDWSATRLDGNSGRPVEVIVKESSSKRTTWALGFITATMAAAAVSQLSAGNLPLKFEQIERLLSATGLWR</sequence>
<dbReference type="Proteomes" id="UP000812966">
    <property type="component" value="Unassembled WGS sequence"/>
</dbReference>
<reference evidence="5" key="1">
    <citation type="submission" date="2020-04" db="EMBL/GenBank/DDBJ databases">
        <title>Analysis of mating type loci in Filobasidium floriforme.</title>
        <authorList>
            <person name="Nowrousian M."/>
        </authorList>
    </citation>
    <scope>NUCLEOTIDE SEQUENCE</scope>
    <source>
        <strain evidence="5">CBS 6242</strain>
    </source>
</reference>
<evidence type="ECO:0008006" key="7">
    <source>
        <dbReference type="Google" id="ProtNLM"/>
    </source>
</evidence>
<evidence type="ECO:0000313" key="6">
    <source>
        <dbReference type="Proteomes" id="UP000812966"/>
    </source>
</evidence>
<dbReference type="InterPro" id="IPR036188">
    <property type="entry name" value="FAD/NAD-bd_sf"/>
</dbReference>